<dbReference type="Proteomes" id="UP000054717">
    <property type="component" value="Unassembled WGS sequence"/>
</dbReference>
<protein>
    <recommendedName>
        <fullName evidence="5">ABC-2 family transporter protein</fullName>
    </recommendedName>
</protein>
<dbReference type="AlphaFoldDB" id="A0A158JSC8"/>
<dbReference type="STRING" id="326475.AWB66_04517"/>
<feature type="transmembrane region" description="Helical" evidence="1">
    <location>
        <begin position="159"/>
        <end position="176"/>
    </location>
</feature>
<sequence>MSLIKSATIFIKEQVREPIGVFWAFGAPLAYIAMFANSPHTQVDQTIFHRLVGLCLAYIALTTSVFNFGLYLVGRRESGFVRTFLTEPNRRHRFLLAQFLASLVMALGYGAAFLTLTSAILMPMPFTQLLGFYSLYACVCVLFMFGAIVVAALPLTFQAASSSLSIFVTICVVAGLSSRDVQYFGLAAEMINPFALAGQLISGTMSLAWLPAVSVHALLLMACGFLGMAHQRLNPQWSNR</sequence>
<feature type="transmembrane region" description="Helical" evidence="1">
    <location>
        <begin position="94"/>
        <end position="121"/>
    </location>
</feature>
<keyword evidence="1" id="KW-0812">Transmembrane</keyword>
<proteinExistence type="predicted"/>
<name>A0A158JSC8_9BURK</name>
<dbReference type="EMBL" id="FCNZ02000019">
    <property type="protein sequence ID" value="SAL71470.1"/>
    <property type="molecule type" value="Genomic_DNA"/>
</dbReference>
<dbReference type="RefSeq" id="WP_087632394.1">
    <property type="nucleotide sequence ID" value="NZ_FCNZ02000019.1"/>
</dbReference>
<gene>
    <name evidence="2" type="ORF">AWB66_04517</name>
    <name evidence="3" type="ORF">AWB66_04540</name>
</gene>
<keyword evidence="4" id="KW-1185">Reference proteome</keyword>
<evidence type="ECO:0000313" key="2">
    <source>
        <dbReference type="EMBL" id="SAL71331.1"/>
    </source>
</evidence>
<evidence type="ECO:0000313" key="3">
    <source>
        <dbReference type="EMBL" id="SAL71470.1"/>
    </source>
</evidence>
<feature type="transmembrane region" description="Helical" evidence="1">
    <location>
        <begin position="20"/>
        <end position="39"/>
    </location>
</feature>
<evidence type="ECO:0000256" key="1">
    <source>
        <dbReference type="SAM" id="Phobius"/>
    </source>
</evidence>
<feature type="transmembrane region" description="Helical" evidence="1">
    <location>
        <begin position="51"/>
        <end position="74"/>
    </location>
</feature>
<accession>A0A158JSC8</accession>
<evidence type="ECO:0000313" key="4">
    <source>
        <dbReference type="Proteomes" id="UP000054717"/>
    </source>
</evidence>
<dbReference type="EMBL" id="FCNZ02000019">
    <property type="protein sequence ID" value="SAL71331.1"/>
    <property type="molecule type" value="Genomic_DNA"/>
</dbReference>
<keyword evidence="1" id="KW-1133">Transmembrane helix</keyword>
<evidence type="ECO:0008006" key="5">
    <source>
        <dbReference type="Google" id="ProtNLM"/>
    </source>
</evidence>
<reference evidence="2 4" key="1">
    <citation type="submission" date="2016-01" db="EMBL/GenBank/DDBJ databases">
        <authorList>
            <person name="Oliw E.H."/>
        </authorList>
    </citation>
    <scope>NUCLEOTIDE SEQUENCE [LARGE SCALE GENOMIC DNA]</scope>
    <source>
        <strain evidence="2">LMG 22936</strain>
    </source>
</reference>
<organism evidence="2 4">
    <name type="scientific">Caballeronia telluris</name>
    <dbReference type="NCBI Taxonomy" id="326475"/>
    <lineage>
        <taxon>Bacteria</taxon>
        <taxon>Pseudomonadati</taxon>
        <taxon>Pseudomonadota</taxon>
        <taxon>Betaproteobacteria</taxon>
        <taxon>Burkholderiales</taxon>
        <taxon>Burkholderiaceae</taxon>
        <taxon>Caballeronia</taxon>
    </lineage>
</organism>
<keyword evidence="1" id="KW-0472">Membrane</keyword>
<feature type="transmembrane region" description="Helical" evidence="1">
    <location>
        <begin position="207"/>
        <end position="229"/>
    </location>
</feature>
<feature type="transmembrane region" description="Helical" evidence="1">
    <location>
        <begin position="133"/>
        <end position="153"/>
    </location>
</feature>